<reference evidence="2" key="1">
    <citation type="submission" date="2023-03" db="EMBL/GenBank/DDBJ databases">
        <title>Massive genome expansion in bonnet fungi (Mycena s.s.) driven by repeated elements and novel gene families across ecological guilds.</title>
        <authorList>
            <consortium name="Lawrence Berkeley National Laboratory"/>
            <person name="Harder C.B."/>
            <person name="Miyauchi S."/>
            <person name="Viragh M."/>
            <person name="Kuo A."/>
            <person name="Thoen E."/>
            <person name="Andreopoulos B."/>
            <person name="Lu D."/>
            <person name="Skrede I."/>
            <person name="Drula E."/>
            <person name="Henrissat B."/>
            <person name="Morin E."/>
            <person name="Kohler A."/>
            <person name="Barry K."/>
            <person name="LaButti K."/>
            <person name="Morin E."/>
            <person name="Salamov A."/>
            <person name="Lipzen A."/>
            <person name="Mereny Z."/>
            <person name="Hegedus B."/>
            <person name="Baldrian P."/>
            <person name="Stursova M."/>
            <person name="Weitz H."/>
            <person name="Taylor A."/>
            <person name="Grigoriev I.V."/>
            <person name="Nagy L.G."/>
            <person name="Martin F."/>
            <person name="Kauserud H."/>
        </authorList>
    </citation>
    <scope>NUCLEOTIDE SEQUENCE</scope>
    <source>
        <strain evidence="2">CBHHK002</strain>
    </source>
</reference>
<protein>
    <submittedName>
        <fullName evidence="2">Uncharacterized protein</fullName>
    </submittedName>
</protein>
<keyword evidence="3" id="KW-1185">Reference proteome</keyword>
<evidence type="ECO:0000313" key="3">
    <source>
        <dbReference type="Proteomes" id="UP001218218"/>
    </source>
</evidence>
<dbReference type="EMBL" id="JARIHO010000009">
    <property type="protein sequence ID" value="KAJ7355971.1"/>
    <property type="molecule type" value="Genomic_DNA"/>
</dbReference>
<feature type="region of interest" description="Disordered" evidence="1">
    <location>
        <begin position="161"/>
        <end position="191"/>
    </location>
</feature>
<gene>
    <name evidence="2" type="ORF">DFH08DRAFT_955402</name>
</gene>
<dbReference type="Proteomes" id="UP001218218">
    <property type="component" value="Unassembled WGS sequence"/>
</dbReference>
<comment type="caution">
    <text evidence="2">The sequence shown here is derived from an EMBL/GenBank/DDBJ whole genome shotgun (WGS) entry which is preliminary data.</text>
</comment>
<feature type="compositionally biased region" description="Basic and acidic residues" evidence="1">
    <location>
        <begin position="161"/>
        <end position="172"/>
    </location>
</feature>
<evidence type="ECO:0000313" key="2">
    <source>
        <dbReference type="EMBL" id="KAJ7355971.1"/>
    </source>
</evidence>
<name>A0AAD7AE18_9AGAR</name>
<feature type="region of interest" description="Disordered" evidence="1">
    <location>
        <begin position="376"/>
        <end position="399"/>
    </location>
</feature>
<evidence type="ECO:0000256" key="1">
    <source>
        <dbReference type="SAM" id="MobiDB-lite"/>
    </source>
</evidence>
<accession>A0AAD7AE18</accession>
<sequence length="442" mass="50666">MSARRCYAQSQITRLVFLRVVYMAFYGHFPTTGGPNDNTPHLTPEQWAHALQLFHQSQSVPPTPQLSTPLPASRLPLPDPVIDPALQPPRDIAFDTRLEALEREVEDLKTKKRTNSDSDAPLSKCAKKRTKPSVYILRNASNLSLSQIVVRKQLMKKIKVEGTRLTGRRNDSDSDSDDDSNPPQSGPSLPHLCYDFSANVDHPTNTKVIDRIADLVWSEQRDPKSSTFSLAHADVVFSRKDLVEFAKTNFHSWKKNWKADNDPELGRKRAKAESKGRQEMRRKEATNRLKVVPAYKKEHQCDPAFMLETDWMSDEISSPDTDDEEAKDAHRRRLIRAARLDTQEKDKAVWEVVRPRFQSLEMTEIKDELDKILKAKNSAKKNRSRTSVPRVRLGNTHNRPPANTIWPCMLSQDWYDEQVEANRELADEIKLYMEDPEGFGES</sequence>
<organism evidence="2 3">
    <name type="scientific">Mycena albidolilacea</name>
    <dbReference type="NCBI Taxonomy" id="1033008"/>
    <lineage>
        <taxon>Eukaryota</taxon>
        <taxon>Fungi</taxon>
        <taxon>Dikarya</taxon>
        <taxon>Basidiomycota</taxon>
        <taxon>Agaricomycotina</taxon>
        <taxon>Agaricomycetes</taxon>
        <taxon>Agaricomycetidae</taxon>
        <taxon>Agaricales</taxon>
        <taxon>Marasmiineae</taxon>
        <taxon>Mycenaceae</taxon>
        <taxon>Mycena</taxon>
    </lineage>
</organism>
<proteinExistence type="predicted"/>
<dbReference type="AlphaFoldDB" id="A0AAD7AE18"/>